<reference evidence="2 3" key="1">
    <citation type="submission" date="2016-11" db="EMBL/GenBank/DDBJ databases">
        <authorList>
            <person name="Varghese N."/>
            <person name="Submissions S."/>
        </authorList>
    </citation>
    <scope>NUCLEOTIDE SEQUENCE [LARGE SCALE GENOMIC DNA]</scope>
    <source>
        <strain evidence="2 3">CGMCC 1.12174</strain>
        <strain evidence="1 4">DSM 26351</strain>
    </source>
</reference>
<dbReference type="InterPro" id="IPR032168">
    <property type="entry name" value="DUF5004"/>
</dbReference>
<evidence type="ECO:0000313" key="4">
    <source>
        <dbReference type="Proteomes" id="UP000198940"/>
    </source>
</evidence>
<protein>
    <submittedName>
        <fullName evidence="1">Lipocalin-like domain-containing protein</fullName>
    </submittedName>
</protein>
<dbReference type="EMBL" id="FRAT01000004">
    <property type="protein sequence ID" value="SHK71674.1"/>
    <property type="molecule type" value="Genomic_DNA"/>
</dbReference>
<evidence type="ECO:0000313" key="3">
    <source>
        <dbReference type="Proteomes" id="UP000184031"/>
    </source>
</evidence>
<dbReference type="PROSITE" id="PS51257">
    <property type="entry name" value="PROKAR_LIPOPROTEIN"/>
    <property type="match status" value="1"/>
</dbReference>
<dbReference type="Proteomes" id="UP000184031">
    <property type="component" value="Unassembled WGS sequence"/>
</dbReference>
<dbReference type="STRING" id="1055723.SAMN05216293_1734"/>
<gene>
    <name evidence="1" type="ORF">SAMN04487891_11332</name>
    <name evidence="2" type="ORF">SAMN05216293_1734</name>
</gene>
<dbReference type="RefSeq" id="WP_072878907.1">
    <property type="nucleotide sequence ID" value="NZ_FOKU01000013.1"/>
</dbReference>
<evidence type="ECO:0000313" key="1">
    <source>
        <dbReference type="EMBL" id="SFC53816.1"/>
    </source>
</evidence>
<dbReference type="EMBL" id="FOKU01000013">
    <property type="protein sequence ID" value="SFC53816.1"/>
    <property type="molecule type" value="Genomic_DNA"/>
</dbReference>
<proteinExistence type="predicted"/>
<name>A0A1M6URA0_9FLAO</name>
<dbReference type="OrthoDB" id="1447101at2"/>
<keyword evidence="4" id="KW-1185">Reference proteome</keyword>
<sequence>MKRNAFIIGMLVMMGGIISSCNSDNDVDCPEDFTGELATEEELLVGTWVLSAITADEEIDLTDDDVDNPSTDFFAQYSACQRDASYTFNSDRTYEYEQGQNATDCQNKAALEGTWRLASANLSLVSGCSLQNTDIEFNVNGTEFSFTNDFEVRDVDGAVSAVEITFTYSLE</sequence>
<organism evidence="2 3">
    <name type="scientific">Flagellimonas taeanensis</name>
    <dbReference type="NCBI Taxonomy" id="1005926"/>
    <lineage>
        <taxon>Bacteria</taxon>
        <taxon>Pseudomonadati</taxon>
        <taxon>Bacteroidota</taxon>
        <taxon>Flavobacteriia</taxon>
        <taxon>Flavobacteriales</taxon>
        <taxon>Flavobacteriaceae</taxon>
        <taxon>Flagellimonas</taxon>
    </lineage>
</organism>
<dbReference type="AlphaFoldDB" id="A0A1M6URA0"/>
<comment type="caution">
    <text evidence="2">The sequence shown here is derived from an EMBL/GenBank/DDBJ whole genome shotgun (WGS) entry which is preliminary data.</text>
</comment>
<accession>A0A1M6URA0</accession>
<dbReference type="Proteomes" id="UP000198940">
    <property type="component" value="Unassembled WGS sequence"/>
</dbReference>
<evidence type="ECO:0000313" key="2">
    <source>
        <dbReference type="EMBL" id="SHK71674.1"/>
    </source>
</evidence>
<dbReference type="Pfam" id="PF16395">
    <property type="entry name" value="DUF5004"/>
    <property type="match status" value="1"/>
</dbReference>